<accession>A0AAV0R557</accession>
<dbReference type="AlphaFoldDB" id="A0AAV0R557"/>
<name>A0AAV0R557_9ROSI</name>
<comment type="caution">
    <text evidence="1">The sequence shown here is derived from an EMBL/GenBank/DDBJ whole genome shotgun (WGS) entry which is preliminary data.</text>
</comment>
<evidence type="ECO:0000313" key="2">
    <source>
        <dbReference type="Proteomes" id="UP001154282"/>
    </source>
</evidence>
<gene>
    <name evidence="1" type="ORF">LITE_LOCUS46490</name>
</gene>
<dbReference type="EMBL" id="CAMGYJ010000010">
    <property type="protein sequence ID" value="CAI0552589.1"/>
    <property type="molecule type" value="Genomic_DNA"/>
</dbReference>
<evidence type="ECO:0000313" key="1">
    <source>
        <dbReference type="EMBL" id="CAI0552589.1"/>
    </source>
</evidence>
<sequence length="33" mass="3612">MEMESGRGHLNIPLRELMSLLLVAVAVVMEAAM</sequence>
<organism evidence="1 2">
    <name type="scientific">Linum tenue</name>
    <dbReference type="NCBI Taxonomy" id="586396"/>
    <lineage>
        <taxon>Eukaryota</taxon>
        <taxon>Viridiplantae</taxon>
        <taxon>Streptophyta</taxon>
        <taxon>Embryophyta</taxon>
        <taxon>Tracheophyta</taxon>
        <taxon>Spermatophyta</taxon>
        <taxon>Magnoliopsida</taxon>
        <taxon>eudicotyledons</taxon>
        <taxon>Gunneridae</taxon>
        <taxon>Pentapetalae</taxon>
        <taxon>rosids</taxon>
        <taxon>fabids</taxon>
        <taxon>Malpighiales</taxon>
        <taxon>Linaceae</taxon>
        <taxon>Linum</taxon>
    </lineage>
</organism>
<keyword evidence="2" id="KW-1185">Reference proteome</keyword>
<proteinExistence type="predicted"/>
<reference evidence="1" key="1">
    <citation type="submission" date="2022-08" db="EMBL/GenBank/DDBJ databases">
        <authorList>
            <person name="Gutierrez-Valencia J."/>
        </authorList>
    </citation>
    <scope>NUCLEOTIDE SEQUENCE</scope>
</reference>
<protein>
    <submittedName>
        <fullName evidence="1">Uncharacterized protein</fullName>
    </submittedName>
</protein>
<dbReference type="Proteomes" id="UP001154282">
    <property type="component" value="Unassembled WGS sequence"/>
</dbReference>